<dbReference type="PANTHER" id="PTHR11764">
    <property type="entry name" value="TERPENE CYCLASE/MUTASE FAMILY MEMBER"/>
    <property type="match status" value="1"/>
</dbReference>
<evidence type="ECO:0000256" key="3">
    <source>
        <dbReference type="ARBA" id="ARBA00022472"/>
    </source>
</evidence>
<evidence type="ECO:0000256" key="1">
    <source>
        <dbReference type="ARBA" id="ARBA00007692"/>
    </source>
</evidence>
<evidence type="ECO:0000313" key="9">
    <source>
        <dbReference type="EMBL" id="KAH0920415.1"/>
    </source>
</evidence>
<dbReference type="NCBIfam" id="TIGR01787">
    <property type="entry name" value="squalene_cyclas"/>
    <property type="match status" value="1"/>
</dbReference>
<evidence type="ECO:0000259" key="8">
    <source>
        <dbReference type="PROSITE" id="PS50011"/>
    </source>
</evidence>
<dbReference type="Gene3D" id="1.50.10.20">
    <property type="match status" value="2"/>
</dbReference>
<dbReference type="Pfam" id="PF13249">
    <property type="entry name" value="SQHop_cyclase_N"/>
    <property type="match status" value="1"/>
</dbReference>
<evidence type="ECO:0000256" key="4">
    <source>
        <dbReference type="ARBA" id="ARBA00022737"/>
    </source>
</evidence>
<dbReference type="InterPro" id="IPR032697">
    <property type="entry name" value="SQ_cyclase_N"/>
</dbReference>
<dbReference type="SUPFAM" id="SSF48239">
    <property type="entry name" value="Terpenoid cyclases/Protein prenyltransferases"/>
    <property type="match status" value="2"/>
</dbReference>
<proteinExistence type="inferred from homology"/>
<keyword evidence="3" id="KW-0805">Transcription regulation</keyword>
<keyword evidence="3" id="KW-0804">Transcription</keyword>
<evidence type="ECO:0000313" key="10">
    <source>
        <dbReference type="Proteomes" id="UP000824890"/>
    </source>
</evidence>
<feature type="region of interest" description="Disordered" evidence="7">
    <location>
        <begin position="1593"/>
        <end position="1612"/>
    </location>
</feature>
<dbReference type="Gene3D" id="3.40.50.620">
    <property type="entry name" value="HUPs"/>
    <property type="match status" value="1"/>
</dbReference>
<dbReference type="Gene3D" id="1.10.510.10">
    <property type="entry name" value="Transferase(Phosphotransferase) domain 1"/>
    <property type="match status" value="1"/>
</dbReference>
<keyword evidence="6" id="KW-0413">Isomerase</keyword>
<dbReference type="InterPro" id="IPR008271">
    <property type="entry name" value="Ser/Thr_kinase_AS"/>
</dbReference>
<dbReference type="InterPro" id="IPR003690">
    <property type="entry name" value="MTERF"/>
</dbReference>
<dbReference type="InterPro" id="IPR032696">
    <property type="entry name" value="SQ_cyclase_C"/>
</dbReference>
<feature type="compositionally biased region" description="Polar residues" evidence="7">
    <location>
        <begin position="1024"/>
        <end position="1038"/>
    </location>
</feature>
<dbReference type="InterPro" id="IPR014729">
    <property type="entry name" value="Rossmann-like_a/b/a_fold"/>
</dbReference>
<dbReference type="SMART" id="SM00733">
    <property type="entry name" value="Mterf"/>
    <property type="match status" value="8"/>
</dbReference>
<dbReference type="SUPFAM" id="SSF56112">
    <property type="entry name" value="Protein kinase-like (PK-like)"/>
    <property type="match status" value="1"/>
</dbReference>
<evidence type="ECO:0000256" key="2">
    <source>
        <dbReference type="ARBA" id="ARBA00009755"/>
    </source>
</evidence>
<feature type="domain" description="Protein kinase" evidence="8">
    <location>
        <begin position="1222"/>
        <end position="1484"/>
    </location>
</feature>
<dbReference type="Pfam" id="PF13243">
    <property type="entry name" value="SQHop_cyclase_C"/>
    <property type="match status" value="1"/>
</dbReference>
<comment type="caution">
    <text evidence="9">The sequence shown here is derived from an EMBL/GenBank/DDBJ whole genome shotgun (WGS) entry which is preliminary data.</text>
</comment>
<dbReference type="SMART" id="SM00220">
    <property type="entry name" value="S_TKc"/>
    <property type="match status" value="1"/>
</dbReference>
<comment type="similarity">
    <text evidence="1">Belongs to the mTERF family.</text>
</comment>
<dbReference type="Pfam" id="PF07714">
    <property type="entry name" value="PK_Tyr_Ser-Thr"/>
    <property type="match status" value="1"/>
</dbReference>
<dbReference type="EMBL" id="JAGKQM010000007">
    <property type="protein sequence ID" value="KAH0920415.1"/>
    <property type="molecule type" value="Genomic_DNA"/>
</dbReference>
<dbReference type="PROSITE" id="PS50011">
    <property type="entry name" value="PROTEIN_KINASE_DOM"/>
    <property type="match status" value="1"/>
</dbReference>
<feature type="compositionally biased region" description="Polar residues" evidence="7">
    <location>
        <begin position="949"/>
        <end position="978"/>
    </location>
</feature>
<dbReference type="Pfam" id="PF00582">
    <property type="entry name" value="Usp"/>
    <property type="match status" value="1"/>
</dbReference>
<evidence type="ECO:0000256" key="5">
    <source>
        <dbReference type="ARBA" id="ARBA00022946"/>
    </source>
</evidence>
<dbReference type="PANTHER" id="PTHR11764:SF58">
    <property type="entry name" value="BETA-AMYRIN SYNTHASE-RELATED"/>
    <property type="match status" value="1"/>
</dbReference>
<dbReference type="InterPro" id="IPR000719">
    <property type="entry name" value="Prot_kinase_dom"/>
</dbReference>
<keyword evidence="10" id="KW-1185">Reference proteome</keyword>
<evidence type="ECO:0000256" key="6">
    <source>
        <dbReference type="ARBA" id="ARBA00023235"/>
    </source>
</evidence>
<organism evidence="9 10">
    <name type="scientific">Brassica napus</name>
    <name type="common">Rape</name>
    <dbReference type="NCBI Taxonomy" id="3708"/>
    <lineage>
        <taxon>Eukaryota</taxon>
        <taxon>Viridiplantae</taxon>
        <taxon>Streptophyta</taxon>
        <taxon>Embryophyta</taxon>
        <taxon>Tracheophyta</taxon>
        <taxon>Spermatophyta</taxon>
        <taxon>Magnoliopsida</taxon>
        <taxon>eudicotyledons</taxon>
        <taxon>Gunneridae</taxon>
        <taxon>Pentapetalae</taxon>
        <taxon>rosids</taxon>
        <taxon>malvids</taxon>
        <taxon>Brassicales</taxon>
        <taxon>Brassicaceae</taxon>
        <taxon>Brassiceae</taxon>
        <taxon>Brassica</taxon>
    </lineage>
</organism>
<protein>
    <recommendedName>
        <fullName evidence="8">Protein kinase domain-containing protein</fullName>
    </recommendedName>
</protein>
<dbReference type="Proteomes" id="UP000824890">
    <property type="component" value="Unassembled WGS sequence"/>
</dbReference>
<keyword evidence="3" id="KW-0806">Transcription termination</keyword>
<dbReference type="SUPFAM" id="SSF52402">
    <property type="entry name" value="Adenine nucleotide alpha hydrolases-like"/>
    <property type="match status" value="1"/>
</dbReference>
<feature type="region of interest" description="Disordered" evidence="7">
    <location>
        <begin position="943"/>
        <end position="1097"/>
    </location>
</feature>
<dbReference type="CDD" id="cd01989">
    <property type="entry name" value="USP_STK_Ubox_N"/>
    <property type="match status" value="1"/>
</dbReference>
<keyword evidence="4" id="KW-0677">Repeat</keyword>
<comment type="similarity">
    <text evidence="2">Belongs to the terpene cyclase/mutase family.</text>
</comment>
<keyword evidence="5" id="KW-0809">Transit peptide</keyword>
<reference evidence="9 10" key="1">
    <citation type="submission" date="2021-05" db="EMBL/GenBank/DDBJ databases">
        <title>Genome Assembly of Synthetic Allotetraploid Brassica napus Reveals Homoeologous Exchanges between Subgenomes.</title>
        <authorList>
            <person name="Davis J.T."/>
        </authorList>
    </citation>
    <scope>NUCLEOTIDE SEQUENCE [LARGE SCALE GENOMIC DNA]</scope>
    <source>
        <strain evidence="10">cv. Da-Ae</strain>
        <tissue evidence="9">Seedling</tissue>
    </source>
</reference>
<accession>A0ABQ8CTJ9</accession>
<feature type="compositionally biased region" description="Low complexity" evidence="7">
    <location>
        <begin position="1076"/>
        <end position="1094"/>
    </location>
</feature>
<dbReference type="CDD" id="cd02892">
    <property type="entry name" value="SQCY_1"/>
    <property type="match status" value="1"/>
</dbReference>
<gene>
    <name evidence="9" type="ORF">HID58_028075</name>
</gene>
<dbReference type="InterPro" id="IPR011009">
    <property type="entry name" value="Kinase-like_dom_sf"/>
</dbReference>
<name>A0ABQ8CTJ9_BRANA</name>
<evidence type="ECO:0000256" key="7">
    <source>
        <dbReference type="SAM" id="MobiDB-lite"/>
    </source>
</evidence>
<dbReference type="InterPro" id="IPR038538">
    <property type="entry name" value="MTERF_sf"/>
</dbReference>
<dbReference type="SFLD" id="SFLDG01016">
    <property type="entry name" value="Prenyltransferase_Like_2"/>
    <property type="match status" value="1"/>
</dbReference>
<feature type="compositionally biased region" description="Low complexity" evidence="7">
    <location>
        <begin position="1044"/>
        <end position="1060"/>
    </location>
</feature>
<dbReference type="InterPro" id="IPR006016">
    <property type="entry name" value="UspA"/>
</dbReference>
<dbReference type="Pfam" id="PF02536">
    <property type="entry name" value="mTERF"/>
    <property type="match status" value="1"/>
</dbReference>
<dbReference type="PROSITE" id="PS00108">
    <property type="entry name" value="PROTEIN_KINASE_ST"/>
    <property type="match status" value="1"/>
</dbReference>
<sequence>MWKLKIAKGNKEEPYLFSTNNFLGRQTWEFDPDAGSSEERAAVDEARRFFFDNRFRVKASSDLIWRMQFLKEKKFKQAIPPVKVEDAKKITSEAASKALRRGVSFLSSLQASDGHWPAENAGPLFFLPPLVFCLFVTGHLHEIFTKAHRREILRYIYCHQNEDGGWGLHIEGHSTMFCTTLNYICLRILGEGPNEGPGNACKRAREWILGHGGATYIPSWGKTWLSILGVFDWSGSNPMPPEFWILPSCLPIHPAKMWCYCRLVYMPMSYLYGKRFVGPISPLILQLREEIYLQPYAEINWNRARHLCAQEDAYYPRPLVQNVIWDCLYMFAEPFLTCWPLNKLLREKALDVAMKHIHYEDENSRYITIGCVEKALCMLACWVENPNGVHFKKHLLRVSDYLWIAEDGMKMQSFGSQLWDSGFALQALLASNLCSEIPDVLRRGHDFFKYSQVRDNPSSDFNSMHRHISKGSWTFSDRDHGWQASDCTAEGLKCCLLLSMMPPDIVGPKMDPEHLYESVTILLSLQSKNGGVTAWEPARGQEWLELLNPTEFFADIVVEHEYNECTSSTIQALILFKQLYPDHRTEEINSSIKKAVQYIENIQMLDGSWYGSWGVCFTYSTWFALGGLAAAGKTYSNCLAMRKGVHFLLTIQKDNGGWGESYLSCSKKRYIPSEGEKTNLVQTSWAMMGLLHAGQAERDPTPLHRAAKLLINSQLENGDFPQQEITGAFMKTCLLHYAAYRNIFPVWALAEYSRLVSLPYEKPCYLPWYTRNIKGRIMWLPKANNGGKKETGSGSVAVAIDKDKGSQHALRWTIENLASRGQTISLIHVLSKSHSSSDIEDAQQGDKIAKDLFVSFHCYCSRKEINCQNVLLEDADKVRAIIEHVSTSGIENLVVGAPSRNSFMSRRFKTDLPTTVSKSAPDFCNVYVISKGKIASVRNATRPAPFKSSMKSSEYENQQPVTPSDHSHSAVSTPSRPSKSAEADTTRSPLGRRQVKPYGDLYDSDSDLSFISPSSHRESHDISFISSGRPSVDRSSFTLDFPESGRSSRISTSSEQSIGSHRLGIKFSDPGFPNDSSTTFSEESGGTSSYSSQSVDDVEAEMKRLRLELKQTMDMYSTACKEALSARQQASALQKLRTEEERRLEEAKSSEEAAMSIVEKERAKAKAALEAAEAAKRLAEVESKRRVNVEMKALKDPDSFSHGFVRYRKYTVEEIEEATSNFDESRKVGEGGYGPVFRGYLDHTSVAVKVLRPDAAQGRSQFQKEVEVLSCIRHPNMVLLLGACPEFGILVYEYMAKGSLEDRLFMRGNTPPITWQLRFRIAAEIATGLLFLHQTKPEPIVHRDLKPGNVLLDYNYVSKISDVGLARLVPAVAENVTQYRVTSAAGTFCYIDPEYQQTGMLGVKSDVYSLGIMLLQILTAKQPMGLAYYVEQAIEEGTLKDMLDPAVPDWPMEEALCLAKLALQCAELRRKDRPDLGKELLPELNRLRDIGEESLESVFYAGSQGKSPNTSQVSIITSTSDQFISNPESPAAESQSKVLVFVFSIMLMELSLNTYETITLISPPLQSLNFNSNSLFFSPRRLTLSGGRVSVSASFHHGESKPSSDSPQTNHDDQLSLAQVSISVFLRQEIGLSEADSDFISQNCPKYTRMIVEGVRDLEEWDSWKGNEGLGFSEKVVYMVKQKGDGGGKVAFLESLGLSLSSAMYLAHYVSSESLPKVLDKVKYLKEIFFSGSDENGLVGTYARRMMLYLSIPIDEDVQQTLSFFEKIEARRGGLDMLGSVDASFRFLIESFPRLLLLSEENDMKPLIEFLESVGVPRDCLGKVLLLYPPIMLSKTEEMKRRVAAAMEKVSVVNKDSGKVLMKYPWILSPSIQENYSRIVSLLESESVLKTDIDHAIRRWPLLLGCSTSNMKLMIKEFDKLGVRNKRMGKVIPKRPQLLLYKPQEFLKVVAFLEDLGFEKEIIGQILCRCPEIFGCSIDKTLQKKLSFLTRFGVSTTHFPRIIKKYPEFLLYDAEKTVLPRLKYLMEIGISEREIAFMVRKFSPLLGYSIDNVLRPKLEFLVRSMEKPVREVVDYPRYFSYSLEKRIKPRFWVLKGRNIECTLQEMLGKNDEEFAADFLGLGELHQTHSENS</sequence>
<dbReference type="Gene3D" id="3.30.200.20">
    <property type="entry name" value="Phosphorylase Kinase, domain 1"/>
    <property type="match status" value="1"/>
</dbReference>
<dbReference type="InterPro" id="IPR001245">
    <property type="entry name" value="Ser-Thr/Tyr_kinase_cat_dom"/>
</dbReference>
<dbReference type="InterPro" id="IPR008930">
    <property type="entry name" value="Terpenoid_cyclase/PrenylTrfase"/>
</dbReference>
<dbReference type="Gene3D" id="1.25.70.10">
    <property type="entry name" value="Transcription termination factor 3, mitochondrial"/>
    <property type="match status" value="1"/>
</dbReference>
<dbReference type="InterPro" id="IPR018333">
    <property type="entry name" value="Squalene_cyclase"/>
</dbReference>